<dbReference type="RefSeq" id="WP_378930582.1">
    <property type="nucleotide sequence ID" value="NZ_JBHLVO010000002.1"/>
</dbReference>
<evidence type="ECO:0000313" key="1">
    <source>
        <dbReference type="EMBL" id="MFC0270523.1"/>
    </source>
</evidence>
<sequence length="58" mass="6423">MTTAKPGDVISFEREGSKFEGVVTAIRENSVIVEYGNLNAKGEPLTTIVNHKNYKIKK</sequence>
<comment type="caution">
    <text evidence="1">The sequence shown here is derived from an EMBL/GenBank/DDBJ whole genome shotgun (WGS) entry which is preliminary data.</text>
</comment>
<proteinExistence type="predicted"/>
<dbReference type="Pfam" id="PF09953">
    <property type="entry name" value="DUF2187"/>
    <property type="match status" value="1"/>
</dbReference>
<protein>
    <submittedName>
        <fullName evidence="1">DUF2187 family protein</fullName>
    </submittedName>
</protein>
<evidence type="ECO:0000313" key="2">
    <source>
        <dbReference type="Proteomes" id="UP001589854"/>
    </source>
</evidence>
<dbReference type="Proteomes" id="UP001589854">
    <property type="component" value="Unassembled WGS sequence"/>
</dbReference>
<dbReference type="EMBL" id="JBHLVO010000002">
    <property type="protein sequence ID" value="MFC0270523.1"/>
    <property type="molecule type" value="Genomic_DNA"/>
</dbReference>
<accession>A0ABV6GAL8</accession>
<dbReference type="InterPro" id="IPR018690">
    <property type="entry name" value="DUF2187"/>
</dbReference>
<reference evidence="1 2" key="1">
    <citation type="submission" date="2024-09" db="EMBL/GenBank/DDBJ databases">
        <authorList>
            <person name="Sun Q."/>
            <person name="Mori K."/>
        </authorList>
    </citation>
    <scope>NUCLEOTIDE SEQUENCE [LARGE SCALE GENOMIC DNA]</scope>
    <source>
        <strain evidence="1 2">CCM 7228</strain>
    </source>
</reference>
<gene>
    <name evidence="1" type="ORF">ACFFIX_03505</name>
</gene>
<keyword evidence="2" id="KW-1185">Reference proteome</keyword>
<name>A0ABV6GAL8_9BACI</name>
<organism evidence="1 2">
    <name type="scientific">Metabacillus herbersteinensis</name>
    <dbReference type="NCBI Taxonomy" id="283816"/>
    <lineage>
        <taxon>Bacteria</taxon>
        <taxon>Bacillati</taxon>
        <taxon>Bacillota</taxon>
        <taxon>Bacilli</taxon>
        <taxon>Bacillales</taxon>
        <taxon>Bacillaceae</taxon>
        <taxon>Metabacillus</taxon>
    </lineage>
</organism>